<evidence type="ECO:0000313" key="2">
    <source>
        <dbReference type="Proteomes" id="UP000192257"/>
    </source>
</evidence>
<protein>
    <submittedName>
        <fullName evidence="1">Uncharacterized protein</fullName>
    </submittedName>
</protein>
<comment type="caution">
    <text evidence="1">The sequence shown here is derived from an EMBL/GenBank/DDBJ whole genome shotgun (WGS) entry which is preliminary data.</text>
</comment>
<dbReference type="VEuPathDB" id="TriTrypDB:TM35_000332320"/>
<dbReference type="RefSeq" id="XP_028879841.1">
    <property type="nucleotide sequence ID" value="XM_029028988.1"/>
</dbReference>
<dbReference type="Proteomes" id="UP000192257">
    <property type="component" value="Unassembled WGS sequence"/>
</dbReference>
<gene>
    <name evidence="1" type="ORF">TM35_000332320</name>
</gene>
<name>A0A1X0NM29_9TRYP</name>
<proteinExistence type="predicted"/>
<organism evidence="1 2">
    <name type="scientific">Trypanosoma theileri</name>
    <dbReference type="NCBI Taxonomy" id="67003"/>
    <lineage>
        <taxon>Eukaryota</taxon>
        <taxon>Discoba</taxon>
        <taxon>Euglenozoa</taxon>
        <taxon>Kinetoplastea</taxon>
        <taxon>Metakinetoplastina</taxon>
        <taxon>Trypanosomatida</taxon>
        <taxon>Trypanosomatidae</taxon>
        <taxon>Trypanosoma</taxon>
    </lineage>
</organism>
<dbReference type="GeneID" id="39988768"/>
<evidence type="ECO:0000313" key="1">
    <source>
        <dbReference type="EMBL" id="ORC85775.1"/>
    </source>
</evidence>
<dbReference type="EMBL" id="NBCO01000033">
    <property type="protein sequence ID" value="ORC85775.1"/>
    <property type="molecule type" value="Genomic_DNA"/>
</dbReference>
<reference evidence="1 2" key="1">
    <citation type="submission" date="2017-03" db="EMBL/GenBank/DDBJ databases">
        <title>An alternative strategy for trypanosome survival in the mammalian bloodstream revealed through genome and transcriptome analysis of the ubiquitous bovine parasite Trypanosoma (Megatrypanum) theileri.</title>
        <authorList>
            <person name="Kelly S."/>
            <person name="Ivens A."/>
            <person name="Mott A."/>
            <person name="O'Neill E."/>
            <person name="Emms D."/>
            <person name="Macleod O."/>
            <person name="Voorheis P."/>
            <person name="Matthews J."/>
            <person name="Matthews K."/>
            <person name="Carrington M."/>
        </authorList>
    </citation>
    <scope>NUCLEOTIDE SEQUENCE [LARGE SCALE GENOMIC DNA]</scope>
    <source>
        <strain evidence="1">Edinburgh</strain>
    </source>
</reference>
<sequence length="176" mass="19693">MESKVSHAMCATGVRGESLFPYYFFLKIVRWRLSRLNRGLLRPQGQQSYNLMPGSLGKVGPNISDERARSPTAAVTIHRKAGNRRLHVRIGGFVIQGFRGSAGRRRCVGAFAPHMISEAKMRAVNLAFLGFKTQRDSPFDIRKRRATAMMYIMQERNTYSPALVAEAGAIESFALT</sequence>
<keyword evidence="2" id="KW-1185">Reference proteome</keyword>
<dbReference type="AlphaFoldDB" id="A0A1X0NM29"/>
<accession>A0A1X0NM29</accession>